<dbReference type="InterPro" id="IPR000515">
    <property type="entry name" value="MetI-like"/>
</dbReference>
<accession>A0A7W9GAL7</accession>
<proteinExistence type="inferred from homology"/>
<keyword evidence="5 7" id="KW-1133">Transmembrane helix</keyword>
<evidence type="ECO:0000256" key="2">
    <source>
        <dbReference type="ARBA" id="ARBA00022448"/>
    </source>
</evidence>
<evidence type="ECO:0000313" key="10">
    <source>
        <dbReference type="Proteomes" id="UP000579153"/>
    </source>
</evidence>
<dbReference type="PROSITE" id="PS50928">
    <property type="entry name" value="ABC_TM1"/>
    <property type="match status" value="1"/>
</dbReference>
<keyword evidence="10" id="KW-1185">Reference proteome</keyword>
<name>A0A7W9GAL7_9ACTN</name>
<feature type="transmembrane region" description="Helical" evidence="7">
    <location>
        <begin position="67"/>
        <end position="90"/>
    </location>
</feature>
<evidence type="ECO:0000256" key="1">
    <source>
        <dbReference type="ARBA" id="ARBA00004651"/>
    </source>
</evidence>
<reference evidence="9 10" key="1">
    <citation type="submission" date="2020-08" db="EMBL/GenBank/DDBJ databases">
        <title>Sequencing the genomes of 1000 actinobacteria strains.</title>
        <authorList>
            <person name="Klenk H.-P."/>
        </authorList>
    </citation>
    <scope>NUCLEOTIDE SEQUENCE [LARGE SCALE GENOMIC DNA]</scope>
    <source>
        <strain evidence="9 10">DSM 45507</strain>
    </source>
</reference>
<dbReference type="RefSeq" id="WP_313045553.1">
    <property type="nucleotide sequence ID" value="NZ_JACHMB010000001.1"/>
</dbReference>
<gene>
    <name evidence="9" type="ORF">HD596_007041</name>
</gene>
<feature type="transmembrane region" description="Helical" evidence="7">
    <location>
        <begin position="179"/>
        <end position="201"/>
    </location>
</feature>
<dbReference type="Pfam" id="PF00528">
    <property type="entry name" value="BPD_transp_1"/>
    <property type="match status" value="1"/>
</dbReference>
<keyword evidence="2 7" id="KW-0813">Transport</keyword>
<keyword evidence="4 7" id="KW-0812">Transmembrane</keyword>
<dbReference type="PANTHER" id="PTHR32243:SF18">
    <property type="entry name" value="INNER MEMBRANE ABC TRANSPORTER PERMEASE PROTEIN YCJP"/>
    <property type="match status" value="1"/>
</dbReference>
<dbReference type="InterPro" id="IPR050901">
    <property type="entry name" value="BP-dep_ABC_trans_perm"/>
</dbReference>
<feature type="domain" description="ABC transmembrane type-1" evidence="8">
    <location>
        <begin position="67"/>
        <end position="258"/>
    </location>
</feature>
<dbReference type="Proteomes" id="UP000579153">
    <property type="component" value="Unassembled WGS sequence"/>
</dbReference>
<dbReference type="Gene3D" id="1.10.3720.10">
    <property type="entry name" value="MetI-like"/>
    <property type="match status" value="1"/>
</dbReference>
<evidence type="ECO:0000313" key="9">
    <source>
        <dbReference type="EMBL" id="MBB5780285.1"/>
    </source>
</evidence>
<comment type="similarity">
    <text evidence="7">Belongs to the binding-protein-dependent transport system permease family.</text>
</comment>
<dbReference type="InterPro" id="IPR035906">
    <property type="entry name" value="MetI-like_sf"/>
</dbReference>
<keyword evidence="3" id="KW-1003">Cell membrane</keyword>
<feature type="transmembrane region" description="Helical" evidence="7">
    <location>
        <begin position="135"/>
        <end position="158"/>
    </location>
</feature>
<dbReference type="CDD" id="cd06261">
    <property type="entry name" value="TM_PBP2"/>
    <property type="match status" value="1"/>
</dbReference>
<organism evidence="9 10">
    <name type="scientific">Nonomuraea jabiensis</name>
    <dbReference type="NCBI Taxonomy" id="882448"/>
    <lineage>
        <taxon>Bacteria</taxon>
        <taxon>Bacillati</taxon>
        <taxon>Actinomycetota</taxon>
        <taxon>Actinomycetes</taxon>
        <taxon>Streptosporangiales</taxon>
        <taxon>Streptosporangiaceae</taxon>
        <taxon>Nonomuraea</taxon>
    </lineage>
</organism>
<evidence type="ECO:0000259" key="8">
    <source>
        <dbReference type="PROSITE" id="PS50928"/>
    </source>
</evidence>
<keyword evidence="9" id="KW-0762">Sugar transport</keyword>
<evidence type="ECO:0000256" key="7">
    <source>
        <dbReference type="RuleBase" id="RU363032"/>
    </source>
</evidence>
<sequence length="272" mass="28925">MNTSSTVRRLPMTVLGIAFLAVMIFPVYWMVNSSLQASSGAATTDFFPIHLTFSGYATAFSEQGPNFITSLTIALGAVVLTLLVATPAAYGLSRFRSRGANAFVLVLLVTQMIPAMVIANALYPLFNSLNLLNNVFGLILANTAGDIPFAVLLIRAFMGSIPRALVEAALVDGAGNFRAFVSIVVPISKNAIVTAALFTFLRAWSDFLFALTLTSTPEVRPITLGIYDYINANSEDWSAVMATAVLASIPAGLLLIFAQRYIASGAINGAIK</sequence>
<feature type="transmembrane region" description="Helical" evidence="7">
    <location>
        <begin position="102"/>
        <end position="123"/>
    </location>
</feature>
<dbReference type="SUPFAM" id="SSF161098">
    <property type="entry name" value="MetI-like"/>
    <property type="match status" value="1"/>
</dbReference>
<evidence type="ECO:0000256" key="5">
    <source>
        <dbReference type="ARBA" id="ARBA00022989"/>
    </source>
</evidence>
<dbReference type="GO" id="GO:0005886">
    <property type="term" value="C:plasma membrane"/>
    <property type="evidence" value="ECO:0007669"/>
    <property type="project" value="UniProtKB-SubCell"/>
</dbReference>
<keyword evidence="6 7" id="KW-0472">Membrane</keyword>
<protein>
    <submittedName>
        <fullName evidence="9">Multiple sugar transport system permease protein</fullName>
    </submittedName>
</protein>
<dbReference type="GO" id="GO:0055085">
    <property type="term" value="P:transmembrane transport"/>
    <property type="evidence" value="ECO:0007669"/>
    <property type="project" value="InterPro"/>
</dbReference>
<feature type="transmembrane region" description="Helical" evidence="7">
    <location>
        <begin position="237"/>
        <end position="258"/>
    </location>
</feature>
<evidence type="ECO:0000256" key="4">
    <source>
        <dbReference type="ARBA" id="ARBA00022692"/>
    </source>
</evidence>
<dbReference type="PANTHER" id="PTHR32243">
    <property type="entry name" value="MALTOSE TRANSPORT SYSTEM PERMEASE-RELATED"/>
    <property type="match status" value="1"/>
</dbReference>
<comment type="subcellular location">
    <subcellularLocation>
        <location evidence="1 7">Cell membrane</location>
        <topology evidence="1 7">Multi-pass membrane protein</topology>
    </subcellularLocation>
</comment>
<evidence type="ECO:0000256" key="6">
    <source>
        <dbReference type="ARBA" id="ARBA00023136"/>
    </source>
</evidence>
<comment type="caution">
    <text evidence="9">The sequence shown here is derived from an EMBL/GenBank/DDBJ whole genome shotgun (WGS) entry which is preliminary data.</text>
</comment>
<evidence type="ECO:0000256" key="3">
    <source>
        <dbReference type="ARBA" id="ARBA00022475"/>
    </source>
</evidence>
<dbReference type="EMBL" id="JACHMB010000001">
    <property type="protein sequence ID" value="MBB5780285.1"/>
    <property type="molecule type" value="Genomic_DNA"/>
</dbReference>
<feature type="transmembrane region" description="Helical" evidence="7">
    <location>
        <begin position="12"/>
        <end position="31"/>
    </location>
</feature>
<dbReference type="AlphaFoldDB" id="A0A7W9GAL7"/>